<dbReference type="EMBL" id="CP019650">
    <property type="protein sequence ID" value="AQQ67102.1"/>
    <property type="molecule type" value="Genomic_DNA"/>
</dbReference>
<dbReference type="GO" id="GO:0016787">
    <property type="term" value="F:hydrolase activity"/>
    <property type="evidence" value="ECO:0007669"/>
    <property type="project" value="UniProtKB-KW"/>
</dbReference>
<dbReference type="PANTHER" id="PTHR43041">
    <property type="entry name" value="HYDROLASE, METALLO-BETA-LACTAMASE SUPERFAMILY"/>
    <property type="match status" value="1"/>
</dbReference>
<dbReference type="InterPro" id="IPR045761">
    <property type="entry name" value="ODP_dom"/>
</dbReference>
<dbReference type="InterPro" id="IPR001279">
    <property type="entry name" value="Metallo-B-lactamas"/>
</dbReference>
<protein>
    <submittedName>
        <fullName evidence="2">MBL fold metallo-hydrolase</fullName>
    </submittedName>
</protein>
<dbReference type="SUPFAM" id="SSF56281">
    <property type="entry name" value="Metallo-hydrolase/oxidoreductase"/>
    <property type="match status" value="1"/>
</dbReference>
<proteinExistence type="predicted"/>
<dbReference type="PANTHER" id="PTHR43041:SF1">
    <property type="entry name" value="METALLO-BETA-LACTAMASE DOMAIN-CONTAINING PROTEIN"/>
    <property type="match status" value="1"/>
</dbReference>
<dbReference type="SMART" id="SM00849">
    <property type="entry name" value="Lactamase_B"/>
    <property type="match status" value="1"/>
</dbReference>
<gene>
    <name evidence="2" type="ORF">Mag101_05185</name>
</gene>
<reference evidence="2" key="1">
    <citation type="submission" date="2017-02" db="EMBL/GenBank/DDBJ databases">
        <title>Genome of Microbulbifer agarilyticus GP101.</title>
        <authorList>
            <person name="Jung J."/>
            <person name="Bae S.S."/>
            <person name="Baek K."/>
        </authorList>
    </citation>
    <scope>NUCLEOTIDE SEQUENCE [LARGE SCALE GENOMIC DNA]</scope>
    <source>
        <strain evidence="2">GP101</strain>
    </source>
</reference>
<dbReference type="Pfam" id="PF19583">
    <property type="entry name" value="ODP"/>
    <property type="match status" value="1"/>
</dbReference>
<evidence type="ECO:0000259" key="1">
    <source>
        <dbReference type="SMART" id="SM00849"/>
    </source>
</evidence>
<dbReference type="Proteomes" id="UP000188219">
    <property type="component" value="Chromosome"/>
</dbReference>
<dbReference type="AlphaFoldDB" id="A0A1Q2M4E7"/>
<dbReference type="Gene3D" id="3.60.15.10">
    <property type="entry name" value="Ribonuclease Z/Hydroxyacylglutathione hydrolase-like"/>
    <property type="match status" value="1"/>
</dbReference>
<keyword evidence="3" id="KW-1185">Reference proteome</keyword>
<dbReference type="STRING" id="260552.Mag101_05185"/>
<dbReference type="RefSeq" id="WP_077401747.1">
    <property type="nucleotide sequence ID" value="NZ_CP019650.1"/>
</dbReference>
<dbReference type="InterPro" id="IPR036866">
    <property type="entry name" value="RibonucZ/Hydroxyglut_hydro"/>
</dbReference>
<evidence type="ECO:0000313" key="2">
    <source>
        <dbReference type="EMBL" id="AQQ67102.1"/>
    </source>
</evidence>
<name>A0A1Q2M4E7_9GAMM</name>
<sequence length="261" mass="29296">MSQQITKLYDKDDHICLFVTGLVDGEAIPSNQLVIIDHGEAALFDPGGDLTYSALSFELSKLINLKSLRYVCASHQDPDIIASLPRWLMHTNCCVVTSKLWARFLPHLVSGFVSERMNASLAHRMIELPDEGGRIALGETSFQAVPAHFLHSVGNFHFYDPISKALFSGDVGAAITPGQDHLPVDDMATHIPRMEGFHRRYMAGNRACREWVNRIRLMDVEMILPQHGKPFIGKKMVAEFLGWFERLECGVDLLPGNFHVR</sequence>
<dbReference type="OrthoDB" id="9768433at2"/>
<organism evidence="2 3">
    <name type="scientific">Microbulbifer agarilyticus</name>
    <dbReference type="NCBI Taxonomy" id="260552"/>
    <lineage>
        <taxon>Bacteria</taxon>
        <taxon>Pseudomonadati</taxon>
        <taxon>Pseudomonadota</taxon>
        <taxon>Gammaproteobacteria</taxon>
        <taxon>Cellvibrionales</taxon>
        <taxon>Microbulbiferaceae</taxon>
        <taxon>Microbulbifer</taxon>
    </lineage>
</organism>
<accession>A0A1Q2M4E7</accession>
<feature type="domain" description="Metallo-beta-lactamase" evidence="1">
    <location>
        <begin position="29"/>
        <end position="227"/>
    </location>
</feature>
<dbReference type="KEGG" id="maga:Mag101_05185"/>
<evidence type="ECO:0000313" key="3">
    <source>
        <dbReference type="Proteomes" id="UP000188219"/>
    </source>
</evidence>